<keyword evidence="9" id="KW-1185">Reference proteome</keyword>
<evidence type="ECO:0000256" key="2">
    <source>
        <dbReference type="ARBA" id="ARBA00009399"/>
    </source>
</evidence>
<evidence type="ECO:0000313" key="8">
    <source>
        <dbReference type="EMBL" id="GGH97677.1"/>
    </source>
</evidence>
<dbReference type="Pfam" id="PF04138">
    <property type="entry name" value="GtrA_DPMS_TM"/>
    <property type="match status" value="1"/>
</dbReference>
<feature type="transmembrane region" description="Helical" evidence="6">
    <location>
        <begin position="120"/>
        <end position="140"/>
    </location>
</feature>
<keyword evidence="5 6" id="KW-0472">Membrane</keyword>
<evidence type="ECO:0000256" key="4">
    <source>
        <dbReference type="ARBA" id="ARBA00022989"/>
    </source>
</evidence>
<organism evidence="8 9">
    <name type="scientific">Arthrobacter liuii</name>
    <dbReference type="NCBI Taxonomy" id="1476996"/>
    <lineage>
        <taxon>Bacteria</taxon>
        <taxon>Bacillati</taxon>
        <taxon>Actinomycetota</taxon>
        <taxon>Actinomycetes</taxon>
        <taxon>Micrococcales</taxon>
        <taxon>Micrococcaceae</taxon>
        <taxon>Arthrobacter</taxon>
    </lineage>
</organism>
<feature type="transmembrane region" description="Helical" evidence="6">
    <location>
        <begin position="30"/>
        <end position="51"/>
    </location>
</feature>
<feature type="domain" description="GtrA/DPMS transmembrane" evidence="7">
    <location>
        <begin position="32"/>
        <end position="145"/>
    </location>
</feature>
<comment type="subcellular location">
    <subcellularLocation>
        <location evidence="1">Membrane</location>
        <topology evidence="1">Multi-pass membrane protein</topology>
    </subcellularLocation>
</comment>
<dbReference type="PANTHER" id="PTHR38459">
    <property type="entry name" value="PROPHAGE BACTOPRENOL-LINKED GLUCOSE TRANSLOCASE HOMOLOG"/>
    <property type="match status" value="1"/>
</dbReference>
<gene>
    <name evidence="8" type="ORF">GCM10007170_28470</name>
</gene>
<reference evidence="9" key="1">
    <citation type="journal article" date="2019" name="Int. J. Syst. Evol. Microbiol.">
        <title>The Global Catalogue of Microorganisms (GCM) 10K type strain sequencing project: providing services to taxonomists for standard genome sequencing and annotation.</title>
        <authorList>
            <consortium name="The Broad Institute Genomics Platform"/>
            <consortium name="The Broad Institute Genome Sequencing Center for Infectious Disease"/>
            <person name="Wu L."/>
            <person name="Ma J."/>
        </authorList>
    </citation>
    <scope>NUCLEOTIDE SEQUENCE [LARGE SCALE GENOMIC DNA]</scope>
    <source>
        <strain evidence="9">CGMCC 1.12778</strain>
    </source>
</reference>
<feature type="transmembrane region" description="Helical" evidence="6">
    <location>
        <begin position="57"/>
        <end position="76"/>
    </location>
</feature>
<comment type="caution">
    <text evidence="8">The sequence shown here is derived from an EMBL/GenBank/DDBJ whole genome shotgun (WGS) entry which is preliminary data.</text>
</comment>
<evidence type="ECO:0000256" key="5">
    <source>
        <dbReference type="ARBA" id="ARBA00023136"/>
    </source>
</evidence>
<evidence type="ECO:0000256" key="3">
    <source>
        <dbReference type="ARBA" id="ARBA00022692"/>
    </source>
</evidence>
<keyword evidence="4 6" id="KW-1133">Transmembrane helix</keyword>
<accession>A0ABQ2AWR8</accession>
<evidence type="ECO:0000313" key="9">
    <source>
        <dbReference type="Proteomes" id="UP000643279"/>
    </source>
</evidence>
<dbReference type="Proteomes" id="UP000643279">
    <property type="component" value="Unassembled WGS sequence"/>
</dbReference>
<evidence type="ECO:0000256" key="6">
    <source>
        <dbReference type="SAM" id="Phobius"/>
    </source>
</evidence>
<comment type="similarity">
    <text evidence="2">Belongs to the GtrA family.</text>
</comment>
<name>A0ABQ2AWR8_9MICC</name>
<dbReference type="InterPro" id="IPR051401">
    <property type="entry name" value="GtrA_CellWall_Glycosyl"/>
</dbReference>
<protein>
    <recommendedName>
        <fullName evidence="7">GtrA/DPMS transmembrane domain-containing protein</fullName>
    </recommendedName>
</protein>
<keyword evidence="3 6" id="KW-0812">Transmembrane</keyword>
<dbReference type="PANTHER" id="PTHR38459:SF1">
    <property type="entry name" value="PROPHAGE BACTOPRENOL-LINKED GLUCOSE TRANSLOCASE HOMOLOG"/>
    <property type="match status" value="1"/>
</dbReference>
<evidence type="ECO:0000259" key="7">
    <source>
        <dbReference type="Pfam" id="PF04138"/>
    </source>
</evidence>
<evidence type="ECO:0000256" key="1">
    <source>
        <dbReference type="ARBA" id="ARBA00004141"/>
    </source>
</evidence>
<dbReference type="EMBL" id="BMFW01000014">
    <property type="protein sequence ID" value="GGH97677.1"/>
    <property type="molecule type" value="Genomic_DNA"/>
</dbReference>
<feature type="transmembrane region" description="Helical" evidence="6">
    <location>
        <begin position="96"/>
        <end position="114"/>
    </location>
</feature>
<proteinExistence type="inferred from homology"/>
<sequence length="165" mass="18582">MQTTNSARALRHRAQKLASRILLIVERSHLIKFLLVGGASFAVDLALLTLLHEVFGVGLWIATPIAFIASLVFNFALQRSFTFRARNRSHVSLLKYLALVVFNIVAIDVIVNVFDAWGISYGIGKAFATVLTTAWNFWLYKVWIFRHEPEKDAEHAEPVTAEGKE</sequence>
<dbReference type="InterPro" id="IPR007267">
    <property type="entry name" value="GtrA_DPMS_TM"/>
</dbReference>
<dbReference type="RefSeq" id="WP_229748478.1">
    <property type="nucleotide sequence ID" value="NZ_BMFW01000014.1"/>
</dbReference>